<gene>
    <name evidence="1" type="ORF">Patl1_12106</name>
</gene>
<proteinExistence type="predicted"/>
<dbReference type="Proteomes" id="UP001164250">
    <property type="component" value="Chromosome 12"/>
</dbReference>
<evidence type="ECO:0000313" key="2">
    <source>
        <dbReference type="Proteomes" id="UP001164250"/>
    </source>
</evidence>
<organism evidence="1 2">
    <name type="scientific">Pistacia atlantica</name>
    <dbReference type="NCBI Taxonomy" id="434234"/>
    <lineage>
        <taxon>Eukaryota</taxon>
        <taxon>Viridiplantae</taxon>
        <taxon>Streptophyta</taxon>
        <taxon>Embryophyta</taxon>
        <taxon>Tracheophyta</taxon>
        <taxon>Spermatophyta</taxon>
        <taxon>Magnoliopsida</taxon>
        <taxon>eudicotyledons</taxon>
        <taxon>Gunneridae</taxon>
        <taxon>Pentapetalae</taxon>
        <taxon>rosids</taxon>
        <taxon>malvids</taxon>
        <taxon>Sapindales</taxon>
        <taxon>Anacardiaceae</taxon>
        <taxon>Pistacia</taxon>
    </lineage>
</organism>
<name>A0ACC1A9I5_9ROSI</name>
<reference evidence="2" key="1">
    <citation type="journal article" date="2023" name="G3 (Bethesda)">
        <title>Genome assembly and association tests identify interacting loci associated with vigor, precocity, and sex in interspecific pistachio rootstocks.</title>
        <authorList>
            <person name="Palmer W."/>
            <person name="Jacygrad E."/>
            <person name="Sagayaradj S."/>
            <person name="Cavanaugh K."/>
            <person name="Han R."/>
            <person name="Bertier L."/>
            <person name="Beede B."/>
            <person name="Kafkas S."/>
            <person name="Golino D."/>
            <person name="Preece J."/>
            <person name="Michelmore R."/>
        </authorList>
    </citation>
    <scope>NUCLEOTIDE SEQUENCE [LARGE SCALE GENOMIC DNA]</scope>
</reference>
<accession>A0ACC1A9I5</accession>
<sequence>MAAKAVGLPCPDYNSMVDYILGVLDPLQWHSQITQIADEIGVGVHFNPFVTWNDKVHILVDNLDVANSNSLNLRAALSAALPLLPSKFTQEDLFAKICSLAYMGDLRMHFAEDKTRCSLITPI</sequence>
<keyword evidence="2" id="KW-1185">Reference proteome</keyword>
<dbReference type="EMBL" id="CM047908">
    <property type="protein sequence ID" value="KAJ0082904.1"/>
    <property type="molecule type" value="Genomic_DNA"/>
</dbReference>
<protein>
    <submittedName>
        <fullName evidence="1">Uncharacterized protein</fullName>
    </submittedName>
</protein>
<evidence type="ECO:0000313" key="1">
    <source>
        <dbReference type="EMBL" id="KAJ0082904.1"/>
    </source>
</evidence>
<comment type="caution">
    <text evidence="1">The sequence shown here is derived from an EMBL/GenBank/DDBJ whole genome shotgun (WGS) entry which is preliminary data.</text>
</comment>